<dbReference type="FunFam" id="3.40.50.300:FF:000032">
    <property type="entry name" value="Export ABC transporter ATP-binding protein"/>
    <property type="match status" value="1"/>
</dbReference>
<dbReference type="GO" id="GO:0005524">
    <property type="term" value="F:ATP binding"/>
    <property type="evidence" value="ECO:0007669"/>
    <property type="project" value="UniProtKB-KW"/>
</dbReference>
<dbReference type="SUPFAM" id="SSF52540">
    <property type="entry name" value="P-loop containing nucleoside triphosphate hydrolases"/>
    <property type="match status" value="1"/>
</dbReference>
<dbReference type="InterPro" id="IPR003593">
    <property type="entry name" value="AAA+_ATPase"/>
</dbReference>
<proteinExistence type="predicted"/>
<dbReference type="SMART" id="SM00382">
    <property type="entry name" value="AAA"/>
    <property type="match status" value="1"/>
</dbReference>
<dbReference type="Pfam" id="PF00005">
    <property type="entry name" value="ABC_tran"/>
    <property type="match status" value="1"/>
</dbReference>
<keyword evidence="3" id="KW-0067">ATP-binding</keyword>
<dbReference type="GO" id="GO:0098796">
    <property type="term" value="C:membrane protein complex"/>
    <property type="evidence" value="ECO:0007669"/>
    <property type="project" value="UniProtKB-ARBA"/>
</dbReference>
<keyword evidence="2" id="KW-0547">Nucleotide-binding</keyword>
<evidence type="ECO:0000256" key="1">
    <source>
        <dbReference type="ARBA" id="ARBA00022448"/>
    </source>
</evidence>
<organism evidence="5">
    <name type="scientific">marine sediment metagenome</name>
    <dbReference type="NCBI Taxonomy" id="412755"/>
    <lineage>
        <taxon>unclassified sequences</taxon>
        <taxon>metagenomes</taxon>
        <taxon>ecological metagenomes</taxon>
    </lineage>
</organism>
<gene>
    <name evidence="5" type="ORF">LCGC14_0599870</name>
</gene>
<evidence type="ECO:0000313" key="5">
    <source>
        <dbReference type="EMBL" id="KKN53684.1"/>
    </source>
</evidence>
<dbReference type="InterPro" id="IPR017911">
    <property type="entry name" value="MacB-like_ATP-bd"/>
</dbReference>
<dbReference type="CDD" id="cd03255">
    <property type="entry name" value="ABC_MJ0796_LolCDE_FtsE"/>
    <property type="match status" value="1"/>
</dbReference>
<dbReference type="PANTHER" id="PTHR24220">
    <property type="entry name" value="IMPORT ATP-BINDING PROTEIN"/>
    <property type="match status" value="1"/>
</dbReference>
<comment type="caution">
    <text evidence="5">The sequence shown here is derived from an EMBL/GenBank/DDBJ whole genome shotgun (WGS) entry which is preliminary data.</text>
</comment>
<dbReference type="InterPro" id="IPR003439">
    <property type="entry name" value="ABC_transporter-like_ATP-bd"/>
</dbReference>
<evidence type="ECO:0000256" key="3">
    <source>
        <dbReference type="ARBA" id="ARBA00022840"/>
    </source>
</evidence>
<sequence>MATERDIMVEAIDVNKEYRRAGAIIRALADVNLKIKSGEFIIIKGPTGCGKSTLLNVLSGLDLPDSGRIIFDGENIARATEDRLSKLRRQKIGFVFQDFNLINSLTAIENIEAVLWPTVLRQKEIENRAIVALREVDLLDRKDHYPVQLSGGEKQRCGIARAIVHRPRVILADEPTGNLDPDSEKAVMDLLEKINEDMETTVIVVTHRGSLASYANRVISMDNGKIVSIK</sequence>
<evidence type="ECO:0000259" key="4">
    <source>
        <dbReference type="PROSITE" id="PS50893"/>
    </source>
</evidence>
<dbReference type="InterPro" id="IPR027417">
    <property type="entry name" value="P-loop_NTPase"/>
</dbReference>
<accession>A0A0F9RFN0</accession>
<dbReference type="GO" id="GO:0005886">
    <property type="term" value="C:plasma membrane"/>
    <property type="evidence" value="ECO:0007669"/>
    <property type="project" value="TreeGrafter"/>
</dbReference>
<feature type="domain" description="ABC transporter" evidence="4">
    <location>
        <begin position="9"/>
        <end position="229"/>
    </location>
</feature>
<dbReference type="AlphaFoldDB" id="A0A0F9RFN0"/>
<dbReference type="PANTHER" id="PTHR24220:SF86">
    <property type="entry name" value="ABC TRANSPORTER ABCH.1"/>
    <property type="match status" value="1"/>
</dbReference>
<dbReference type="Gene3D" id="3.40.50.300">
    <property type="entry name" value="P-loop containing nucleotide triphosphate hydrolases"/>
    <property type="match status" value="1"/>
</dbReference>
<protein>
    <recommendedName>
        <fullName evidence="4">ABC transporter domain-containing protein</fullName>
    </recommendedName>
</protein>
<dbReference type="GO" id="GO:0022857">
    <property type="term" value="F:transmembrane transporter activity"/>
    <property type="evidence" value="ECO:0007669"/>
    <property type="project" value="UniProtKB-ARBA"/>
</dbReference>
<dbReference type="EMBL" id="LAZR01000960">
    <property type="protein sequence ID" value="KKN53684.1"/>
    <property type="molecule type" value="Genomic_DNA"/>
</dbReference>
<evidence type="ECO:0000256" key="2">
    <source>
        <dbReference type="ARBA" id="ARBA00022741"/>
    </source>
</evidence>
<name>A0A0F9RFN0_9ZZZZ</name>
<dbReference type="GO" id="GO:0016887">
    <property type="term" value="F:ATP hydrolysis activity"/>
    <property type="evidence" value="ECO:0007669"/>
    <property type="project" value="InterPro"/>
</dbReference>
<reference evidence="5" key="1">
    <citation type="journal article" date="2015" name="Nature">
        <title>Complex archaea that bridge the gap between prokaryotes and eukaryotes.</title>
        <authorList>
            <person name="Spang A."/>
            <person name="Saw J.H."/>
            <person name="Jorgensen S.L."/>
            <person name="Zaremba-Niedzwiedzka K."/>
            <person name="Martijn J."/>
            <person name="Lind A.E."/>
            <person name="van Eijk R."/>
            <person name="Schleper C."/>
            <person name="Guy L."/>
            <person name="Ettema T.J."/>
        </authorList>
    </citation>
    <scope>NUCLEOTIDE SEQUENCE</scope>
</reference>
<dbReference type="InterPro" id="IPR015854">
    <property type="entry name" value="ABC_transpr_LolD-like"/>
</dbReference>
<dbReference type="PROSITE" id="PS50893">
    <property type="entry name" value="ABC_TRANSPORTER_2"/>
    <property type="match status" value="1"/>
</dbReference>
<keyword evidence="1" id="KW-0813">Transport</keyword>